<evidence type="ECO:0000256" key="6">
    <source>
        <dbReference type="ARBA" id="ARBA00022807"/>
    </source>
</evidence>
<dbReference type="PANTHER" id="PTHR43982">
    <property type="entry name" value="UBIQUITIN CARBOXYL-TERMINAL HYDROLASE"/>
    <property type="match status" value="1"/>
</dbReference>
<protein>
    <recommendedName>
        <fullName evidence="2">ubiquitinyl hydrolase 1</fullName>
        <ecNumber evidence="2">3.4.19.12</ecNumber>
    </recommendedName>
</protein>
<feature type="domain" description="USP" evidence="9">
    <location>
        <begin position="278"/>
        <end position="748"/>
    </location>
</feature>
<evidence type="ECO:0000256" key="2">
    <source>
        <dbReference type="ARBA" id="ARBA00012759"/>
    </source>
</evidence>
<dbReference type="Gene3D" id="3.90.70.10">
    <property type="entry name" value="Cysteine proteinases"/>
    <property type="match status" value="2"/>
</dbReference>
<dbReference type="PROSITE" id="PS00972">
    <property type="entry name" value="USP_1"/>
    <property type="match status" value="1"/>
</dbReference>
<keyword evidence="3 10" id="KW-0645">Protease</keyword>
<evidence type="ECO:0000313" key="10">
    <source>
        <dbReference type="EMBL" id="KAF7723179.1"/>
    </source>
</evidence>
<dbReference type="EMBL" id="JABAYA010000161">
    <property type="protein sequence ID" value="KAF7723179.1"/>
    <property type="molecule type" value="Genomic_DNA"/>
</dbReference>
<keyword evidence="4" id="KW-0833">Ubl conjugation pathway</keyword>
<keyword evidence="6" id="KW-0788">Thiol protease</keyword>
<dbReference type="GO" id="GO:0004843">
    <property type="term" value="F:cysteine-type deubiquitinase activity"/>
    <property type="evidence" value="ECO:0007669"/>
    <property type="project" value="UniProtKB-EC"/>
</dbReference>
<dbReference type="InterPro" id="IPR025305">
    <property type="entry name" value="UCH_repeat_domain"/>
</dbReference>
<keyword evidence="7" id="KW-0175">Coiled coil</keyword>
<dbReference type="InterPro" id="IPR044635">
    <property type="entry name" value="UBP14-like"/>
</dbReference>
<dbReference type="EC" id="3.4.19.12" evidence="2"/>
<dbReference type="InterPro" id="IPR018200">
    <property type="entry name" value="USP_CS"/>
</dbReference>
<evidence type="ECO:0000256" key="4">
    <source>
        <dbReference type="ARBA" id="ARBA00022786"/>
    </source>
</evidence>
<proteinExistence type="predicted"/>
<comment type="caution">
    <text evidence="10">The sequence shown here is derived from an EMBL/GenBank/DDBJ whole genome shotgun (WGS) entry which is preliminary data.</text>
</comment>
<dbReference type="PROSITE" id="PS50235">
    <property type="entry name" value="USP_3"/>
    <property type="match status" value="1"/>
</dbReference>
<dbReference type="AlphaFoldDB" id="A0A8H7BSN6"/>
<dbReference type="CDD" id="cd02666">
    <property type="entry name" value="Peptidase_C19J"/>
    <property type="match status" value="1"/>
</dbReference>
<keyword evidence="5" id="KW-0378">Hydrolase</keyword>
<dbReference type="InterPro" id="IPR001394">
    <property type="entry name" value="Peptidase_C19_UCH"/>
</dbReference>
<reference evidence="10" key="1">
    <citation type="submission" date="2020-01" db="EMBL/GenBank/DDBJ databases">
        <title>Genome Sequencing of Three Apophysomyces-Like Fungal Strains Confirms a Novel Fungal Genus in the Mucoromycota with divergent Burkholderia-like Endosymbiotic Bacteria.</title>
        <authorList>
            <person name="Stajich J.E."/>
            <person name="Macias A.M."/>
            <person name="Carter-House D."/>
            <person name="Lovett B."/>
            <person name="Kasson L.R."/>
            <person name="Berry K."/>
            <person name="Grigoriev I."/>
            <person name="Chang Y."/>
            <person name="Spatafora J."/>
            <person name="Kasson M.T."/>
        </authorList>
    </citation>
    <scope>NUCLEOTIDE SEQUENCE</scope>
    <source>
        <strain evidence="10">NRRL A-21654</strain>
    </source>
</reference>
<comment type="catalytic activity">
    <reaction evidence="1">
        <text>Thiol-dependent hydrolysis of ester, thioester, amide, peptide and isopeptide bonds formed by the C-terminal Gly of ubiquitin (a 76-residue protein attached to proteins as an intracellular targeting signal).</text>
        <dbReference type="EC" id="3.4.19.12"/>
    </reaction>
</comment>
<dbReference type="InterPro" id="IPR028889">
    <property type="entry name" value="USP"/>
</dbReference>
<gene>
    <name evidence="10" type="primary">UBP2</name>
    <name evidence="10" type="ORF">EC973_002314</name>
</gene>
<dbReference type="InterPro" id="IPR038765">
    <property type="entry name" value="Papain-like_cys_pep_sf"/>
</dbReference>
<dbReference type="Proteomes" id="UP000605846">
    <property type="component" value="Unassembled WGS sequence"/>
</dbReference>
<evidence type="ECO:0000256" key="7">
    <source>
        <dbReference type="SAM" id="Coils"/>
    </source>
</evidence>
<name>A0A8H7BSN6_9FUNG</name>
<keyword evidence="11" id="KW-1185">Reference proteome</keyword>
<dbReference type="GO" id="GO:0070628">
    <property type="term" value="F:proteasome binding"/>
    <property type="evidence" value="ECO:0007669"/>
    <property type="project" value="TreeGrafter"/>
</dbReference>
<dbReference type="PANTHER" id="PTHR43982:SF6">
    <property type="entry name" value="UBIQUITIN CARBOXYL-TERMINAL HYDROLASE 2-RELATED"/>
    <property type="match status" value="1"/>
</dbReference>
<dbReference type="OrthoDB" id="2420415at2759"/>
<organism evidence="10 11">
    <name type="scientific">Apophysomyces ossiformis</name>
    <dbReference type="NCBI Taxonomy" id="679940"/>
    <lineage>
        <taxon>Eukaryota</taxon>
        <taxon>Fungi</taxon>
        <taxon>Fungi incertae sedis</taxon>
        <taxon>Mucoromycota</taxon>
        <taxon>Mucoromycotina</taxon>
        <taxon>Mucoromycetes</taxon>
        <taxon>Mucorales</taxon>
        <taxon>Mucorineae</taxon>
        <taxon>Mucoraceae</taxon>
        <taxon>Apophysomyces</taxon>
    </lineage>
</organism>
<evidence type="ECO:0000256" key="1">
    <source>
        <dbReference type="ARBA" id="ARBA00000707"/>
    </source>
</evidence>
<evidence type="ECO:0000256" key="3">
    <source>
        <dbReference type="ARBA" id="ARBA00022670"/>
    </source>
</evidence>
<dbReference type="SUPFAM" id="SSF54001">
    <property type="entry name" value="Cysteine proteinases"/>
    <property type="match status" value="1"/>
</dbReference>
<feature type="region of interest" description="Disordered" evidence="8">
    <location>
        <begin position="388"/>
        <end position="458"/>
    </location>
</feature>
<dbReference type="GO" id="GO:0043161">
    <property type="term" value="P:proteasome-mediated ubiquitin-dependent protein catabolic process"/>
    <property type="evidence" value="ECO:0007669"/>
    <property type="project" value="InterPro"/>
</dbReference>
<dbReference type="InterPro" id="IPR036339">
    <property type="entry name" value="PUB-like_dom_sf"/>
</dbReference>
<evidence type="ECO:0000313" key="11">
    <source>
        <dbReference type="Proteomes" id="UP000605846"/>
    </source>
</evidence>
<evidence type="ECO:0000256" key="5">
    <source>
        <dbReference type="ARBA" id="ARBA00022801"/>
    </source>
</evidence>
<evidence type="ECO:0000259" key="9">
    <source>
        <dbReference type="PROSITE" id="PS50235"/>
    </source>
</evidence>
<dbReference type="SUPFAM" id="SSF143503">
    <property type="entry name" value="PUG domain-like"/>
    <property type="match status" value="1"/>
</dbReference>
<sequence>MKAPDLQALITLLSTLKIYVQDLLKDVRRNINTSNPRFLERVGLNDTSKALLDIIGFTLKEDYFMAPADDSPAIERYRLLRIFEELQLSIHYLTQQQQQHEHESTPLKDVPASAEQAIRDLLGANYELEASTGDSKLSRAYEVLGLTPGASPRLTIWAYHRLLEENALGSFLYMDSLTEIANATYDELLLTEVAMERSKGQLGMQDVEQAYQHFGITDGEHADEKLLTGMGDEPKNKNLHQEKLRTIAMSRQSSTLLDFLREEEVAEQSRNDTLDKPVGLNNIGNTCYFNSLLQMDEYVEDETSENWQPKKIGGIKVDQAEVIRAKRFVSLLRDLFINLTYSIEKAISPVYELAYMALLNEKEEEEKKIGPTTLSALKEDVSSVSADEIRKGPLSVGSTATRSEPEESGFVTSLDCANETSTDQESKPDNSEGFFTESEMEQAVPEGSPKDNEDLPSYEEALSGPSIILEKKEPEKNVKKQTNAANMMFGKQQDVTECMGNVMYLLEAALKPLEIKDGEQVRDMVRDTFYGKARQILTYRDAETAVNVKKVKEEEFSHLIVDACEGKDLYDGLDEYFFADKVENFRGGHEAVREVTVSSFPPVLQIIVQTYPMPVPDMLEATAQILEEYRKEQHEDMELYENALQVLQKEAQAAKTVIEESTQKIHELRKLIRTQYHDLTEWAYRIHAVFIHQGQANYGHYWVYIYDKLKDQWWKYNDSHVSKVDETEIFRDTTGSTANPYFLVYVKDDISESLVETAVERGLGTRQDSLV</sequence>
<dbReference type="GO" id="GO:0061136">
    <property type="term" value="P:regulation of proteasomal protein catabolic process"/>
    <property type="evidence" value="ECO:0007669"/>
    <property type="project" value="TreeGrafter"/>
</dbReference>
<feature type="coiled-coil region" evidence="7">
    <location>
        <begin position="630"/>
        <end position="671"/>
    </location>
</feature>
<dbReference type="Pfam" id="PF13446">
    <property type="entry name" value="RPT"/>
    <property type="match status" value="1"/>
</dbReference>
<accession>A0A8H7BSN6</accession>
<evidence type="ECO:0000256" key="8">
    <source>
        <dbReference type="SAM" id="MobiDB-lite"/>
    </source>
</evidence>
<dbReference type="GO" id="GO:0016579">
    <property type="term" value="P:protein deubiquitination"/>
    <property type="evidence" value="ECO:0007669"/>
    <property type="project" value="InterPro"/>
</dbReference>
<dbReference type="Pfam" id="PF00443">
    <property type="entry name" value="UCH"/>
    <property type="match status" value="1"/>
</dbReference>